<gene>
    <name evidence="4" type="primary">rps11</name>
</gene>
<reference evidence="4" key="1">
    <citation type="journal article" date="2019" name="Phycologia">
        <title>Chloroplast and mitochondrial genomes of Balbiania investiens (Balbianiales, Nemaliophycidae).</title>
        <authorList>
            <person name="Evans J.R."/>
            <person name="StAmour N."/>
            <person name="Verbruggen H."/>
            <person name="Salomaki E.D."/>
            <person name="Vis M.L."/>
        </authorList>
    </citation>
    <scope>NUCLEOTIDE SEQUENCE</scope>
</reference>
<evidence type="ECO:0000313" key="4">
    <source>
        <dbReference type="EMBL" id="QBX88739.1"/>
    </source>
</evidence>
<evidence type="ECO:0000256" key="3">
    <source>
        <dbReference type="ARBA" id="ARBA00023274"/>
    </source>
</evidence>
<dbReference type="Pfam" id="PF00411">
    <property type="entry name" value="Ribosomal_S11"/>
    <property type="match status" value="1"/>
</dbReference>
<organism evidence="4">
    <name type="scientific">Balbiania investiens</name>
    <dbReference type="NCBI Taxonomy" id="111861"/>
    <lineage>
        <taxon>Eukaryota</taxon>
        <taxon>Rhodophyta</taxon>
        <taxon>Florideophyceae</taxon>
        <taxon>Nemaliophycidae</taxon>
        <taxon>Balbianiales</taxon>
        <taxon>Balbianiaceae</taxon>
        <taxon>Balbiania</taxon>
    </lineage>
</organism>
<evidence type="ECO:0000256" key="1">
    <source>
        <dbReference type="ARBA" id="ARBA00006194"/>
    </source>
</evidence>
<proteinExistence type="inferred from homology"/>
<protein>
    <submittedName>
        <fullName evidence="4">Ribosomal protein S11</fullName>
    </submittedName>
</protein>
<dbReference type="PIRSF" id="PIRSF002131">
    <property type="entry name" value="Ribosomal_S11"/>
    <property type="match status" value="1"/>
</dbReference>
<dbReference type="InterPro" id="IPR036967">
    <property type="entry name" value="Ribosomal_uS11_sf"/>
</dbReference>
<sequence>MQKVGVIFILFTSNNVIYSLTDLKGSVLLWTSTGTQRTKGLKKSMPLTIYTSMLAIAKKSYELGFLKVHLKIKGFNKNKKSIVKALNHSSLTALSLQDLTSFPHNGCRVAKCRRI</sequence>
<dbReference type="PANTHER" id="PTHR11759">
    <property type="entry name" value="40S RIBOSOMAL PROTEIN S14/30S RIBOSOMAL PROTEIN S11"/>
    <property type="match status" value="1"/>
</dbReference>
<geneLocation type="mitochondrion" evidence="4"/>
<dbReference type="GO" id="GO:0003735">
    <property type="term" value="F:structural constituent of ribosome"/>
    <property type="evidence" value="ECO:0007669"/>
    <property type="project" value="InterPro"/>
</dbReference>
<dbReference type="GO" id="GO:0005840">
    <property type="term" value="C:ribosome"/>
    <property type="evidence" value="ECO:0007669"/>
    <property type="project" value="UniProtKB-KW"/>
</dbReference>
<keyword evidence="3" id="KW-0687">Ribonucleoprotein</keyword>
<accession>A0A4D6BP51</accession>
<dbReference type="HAMAP" id="MF_01310">
    <property type="entry name" value="Ribosomal_uS11"/>
    <property type="match status" value="1"/>
</dbReference>
<comment type="similarity">
    <text evidence="1">Belongs to the universal ribosomal protein uS11 family.</text>
</comment>
<dbReference type="InterPro" id="IPR001971">
    <property type="entry name" value="Ribosomal_uS11"/>
</dbReference>
<dbReference type="EMBL" id="MH026109">
    <property type="protein sequence ID" value="QBX88739.1"/>
    <property type="molecule type" value="Genomic_DNA"/>
</dbReference>
<dbReference type="AlphaFoldDB" id="A0A4D6BP51"/>
<dbReference type="SUPFAM" id="SSF53137">
    <property type="entry name" value="Translational machinery components"/>
    <property type="match status" value="1"/>
</dbReference>
<dbReference type="GO" id="GO:0006412">
    <property type="term" value="P:translation"/>
    <property type="evidence" value="ECO:0007669"/>
    <property type="project" value="InterPro"/>
</dbReference>
<dbReference type="GO" id="GO:1990904">
    <property type="term" value="C:ribonucleoprotein complex"/>
    <property type="evidence" value="ECO:0007669"/>
    <property type="project" value="UniProtKB-KW"/>
</dbReference>
<keyword evidence="2 4" id="KW-0689">Ribosomal protein</keyword>
<name>A0A4D6BP51_9FLOR</name>
<evidence type="ECO:0000256" key="2">
    <source>
        <dbReference type="ARBA" id="ARBA00022980"/>
    </source>
</evidence>
<dbReference type="Gene3D" id="3.30.420.80">
    <property type="entry name" value="Ribosomal protein S11"/>
    <property type="match status" value="1"/>
</dbReference>
<keyword evidence="4" id="KW-0496">Mitochondrion</keyword>